<proteinExistence type="predicted"/>
<sequence length="163" mass="18402">MRYLLDANTYIQAKNQYYGMDICPAYWDWLDQQFQFGVVASIHMIAKELKDGNDELASWVKERPAHFLANDDVATQSVFAHIAQTVVAGDYNPGNRDNFLAKADPWIIAKAKTIGATIVTHEAFAAANTKKVKVPNICQQFDVPCVNTFQFLRELKARFVLSV</sequence>
<dbReference type="PIRSF" id="PIRSF008505">
    <property type="entry name" value="UCP008505"/>
    <property type="match status" value="1"/>
</dbReference>
<reference evidence="2" key="1">
    <citation type="journal article" date="2019" name="Int. J. Syst. Evol. Microbiol.">
        <title>The Global Catalogue of Microorganisms (GCM) 10K type strain sequencing project: providing services to taxonomists for standard genome sequencing and annotation.</title>
        <authorList>
            <consortium name="The Broad Institute Genomics Platform"/>
            <consortium name="The Broad Institute Genome Sequencing Center for Infectious Disease"/>
            <person name="Wu L."/>
            <person name="Ma J."/>
        </authorList>
    </citation>
    <scope>NUCLEOTIDE SEQUENCE [LARGE SCALE GENOMIC DNA]</scope>
    <source>
        <strain evidence="2">KCTC 23916</strain>
    </source>
</reference>
<dbReference type="Pfam" id="PF14367">
    <property type="entry name" value="DUF4411"/>
    <property type="match status" value="1"/>
</dbReference>
<evidence type="ECO:0000313" key="1">
    <source>
        <dbReference type="EMBL" id="GGX08606.1"/>
    </source>
</evidence>
<dbReference type="EMBL" id="BMYT01000002">
    <property type="protein sequence ID" value="GGX08606.1"/>
    <property type="molecule type" value="Genomic_DNA"/>
</dbReference>
<evidence type="ECO:0008006" key="3">
    <source>
        <dbReference type="Google" id="ProtNLM"/>
    </source>
</evidence>
<organism evidence="1 2">
    <name type="scientific">Undibacterium macrobrachii</name>
    <dbReference type="NCBI Taxonomy" id="1119058"/>
    <lineage>
        <taxon>Bacteria</taxon>
        <taxon>Pseudomonadati</taxon>
        <taxon>Pseudomonadota</taxon>
        <taxon>Betaproteobacteria</taxon>
        <taxon>Burkholderiales</taxon>
        <taxon>Oxalobacteraceae</taxon>
        <taxon>Undibacterium</taxon>
    </lineage>
</organism>
<comment type="caution">
    <text evidence="1">The sequence shown here is derived from an EMBL/GenBank/DDBJ whole genome shotgun (WGS) entry which is preliminary data.</text>
</comment>
<dbReference type="RefSeq" id="WP_189345285.1">
    <property type="nucleotide sequence ID" value="NZ_BMYT01000002.1"/>
</dbReference>
<dbReference type="InterPro" id="IPR029060">
    <property type="entry name" value="PIN-like_dom_sf"/>
</dbReference>
<evidence type="ECO:0000313" key="2">
    <source>
        <dbReference type="Proteomes" id="UP000620127"/>
    </source>
</evidence>
<keyword evidence="2" id="KW-1185">Reference proteome</keyword>
<accession>A0ABQ2XBK5</accession>
<dbReference type="SUPFAM" id="SSF88723">
    <property type="entry name" value="PIN domain-like"/>
    <property type="match status" value="1"/>
</dbReference>
<protein>
    <recommendedName>
        <fullName evidence="3">DUF4411 family protein</fullName>
    </recommendedName>
</protein>
<name>A0ABQ2XBK5_9BURK</name>
<dbReference type="InterPro" id="IPR016541">
    <property type="entry name" value="UCP008505"/>
</dbReference>
<dbReference type="Proteomes" id="UP000620127">
    <property type="component" value="Unassembled WGS sequence"/>
</dbReference>
<gene>
    <name evidence="1" type="ORF">GCM10011282_13420</name>
</gene>